<evidence type="ECO:0000313" key="2">
    <source>
        <dbReference type="Proteomes" id="UP000228528"/>
    </source>
</evidence>
<dbReference type="Proteomes" id="UP000228528">
    <property type="component" value="Unassembled WGS sequence"/>
</dbReference>
<sequence>MDRHKTDDHYVNTQNYSTTLKQQAKEADTKMRKIFGLSPYILEKIPHDGYTQEEFEALVDQVEKEDENSPLLPFLHAGVIPIHPEFNFIPTEDQSASKNPTKGKFIELKILNIDALRNAAKAKAKNETEKKSIERFADQQRLYTILEDIYAWTKNPNRQRELYPGAEADIFKFTNAICKKISPLIKNGEFQLYQHELTRRAFSHLSIYSDGPLEQQIKKFMSIRWRDIEKKQTDQKIMLHTLFQETLQQIEIDIGIFNERKKYLKDILHEEMDIT</sequence>
<evidence type="ECO:0000313" key="1">
    <source>
        <dbReference type="EMBL" id="PIR77324.1"/>
    </source>
</evidence>
<dbReference type="EMBL" id="PFBW01000135">
    <property type="protein sequence ID" value="PIR77324.1"/>
    <property type="molecule type" value="Genomic_DNA"/>
</dbReference>
<proteinExistence type="predicted"/>
<reference evidence="2" key="1">
    <citation type="submission" date="2017-09" db="EMBL/GenBank/DDBJ databases">
        <title>Depth-based differentiation of microbial function through sediment-hosted aquifers and enrichment of novel symbionts in the deep terrestrial subsurface.</title>
        <authorList>
            <person name="Probst A.J."/>
            <person name="Ladd B."/>
            <person name="Jarett J.K."/>
            <person name="Geller-Mcgrath D.E."/>
            <person name="Sieber C.M.K."/>
            <person name="Emerson J.B."/>
            <person name="Anantharaman K."/>
            <person name="Thomas B.C."/>
            <person name="Malmstrom R."/>
            <person name="Stieglmeier M."/>
            <person name="Klingl A."/>
            <person name="Woyke T."/>
            <person name="Ryan C.M."/>
            <person name="Banfield J.F."/>
        </authorList>
    </citation>
    <scope>NUCLEOTIDE SEQUENCE [LARGE SCALE GENOMIC DNA]</scope>
</reference>
<gene>
    <name evidence="1" type="ORF">COU30_03115</name>
</gene>
<accession>A0A2M6P0T7</accession>
<dbReference type="AlphaFoldDB" id="A0A2M6P0T7"/>
<protein>
    <submittedName>
        <fullName evidence="1">Uncharacterized protein</fullName>
    </submittedName>
</protein>
<comment type="caution">
    <text evidence="1">The sequence shown here is derived from an EMBL/GenBank/DDBJ whole genome shotgun (WGS) entry which is preliminary data.</text>
</comment>
<organism evidence="1 2">
    <name type="scientific">Candidatus Magasanikbacteria bacterium CG10_big_fil_rev_8_21_14_0_10_38_6</name>
    <dbReference type="NCBI Taxonomy" id="1974647"/>
    <lineage>
        <taxon>Bacteria</taxon>
        <taxon>Candidatus Magasanikiibacteriota</taxon>
    </lineage>
</organism>
<name>A0A2M6P0T7_9BACT</name>